<dbReference type="AlphaFoldDB" id="A0A7R6R9W6"/>
<dbReference type="Gene3D" id="2.40.50.140">
    <property type="entry name" value="Nucleic acid-binding proteins"/>
    <property type="match status" value="1"/>
</dbReference>
<dbReference type="GO" id="GO:0006260">
    <property type="term" value="P:DNA replication"/>
    <property type="evidence" value="ECO:0007669"/>
    <property type="project" value="InterPro"/>
</dbReference>
<protein>
    <recommendedName>
        <fullName evidence="2 3">Single-stranded DNA-binding protein</fullName>
        <shortName evidence="2">SSB</shortName>
    </recommendedName>
</protein>
<dbReference type="Proteomes" id="UP000463961">
    <property type="component" value="Chromosome"/>
</dbReference>
<name>A0A7R6R9W6_9RHOO</name>
<dbReference type="RefSeq" id="WP_162050511.1">
    <property type="nucleotide sequence ID" value="NZ_AP022345.1"/>
</dbReference>
<dbReference type="CDD" id="cd04496">
    <property type="entry name" value="SSB_OBF"/>
    <property type="match status" value="1"/>
</dbReference>
<dbReference type="NCBIfam" id="TIGR00621">
    <property type="entry name" value="ssb"/>
    <property type="match status" value="1"/>
</dbReference>
<evidence type="ECO:0000313" key="4">
    <source>
        <dbReference type="EMBL" id="BBU68728.1"/>
    </source>
</evidence>
<comment type="subunit">
    <text evidence="2">Homotetramer.</text>
</comment>
<dbReference type="EMBL" id="AP022345">
    <property type="protein sequence ID" value="BBU68728.1"/>
    <property type="molecule type" value="Genomic_DNA"/>
</dbReference>
<keyword evidence="1 2" id="KW-0238">DNA-binding</keyword>
<accession>A0A7R6R9W6</accession>
<evidence type="ECO:0000313" key="5">
    <source>
        <dbReference type="Proteomes" id="UP000463961"/>
    </source>
</evidence>
<dbReference type="HAMAP" id="MF_00984">
    <property type="entry name" value="SSB"/>
    <property type="match status" value="1"/>
</dbReference>
<dbReference type="PIRSF" id="PIRSF002070">
    <property type="entry name" value="SSB"/>
    <property type="match status" value="1"/>
</dbReference>
<dbReference type="SUPFAM" id="SSF50249">
    <property type="entry name" value="Nucleic acid-binding proteins"/>
    <property type="match status" value="1"/>
</dbReference>
<dbReference type="PROSITE" id="PS50935">
    <property type="entry name" value="SSB"/>
    <property type="match status" value="1"/>
</dbReference>
<evidence type="ECO:0000256" key="2">
    <source>
        <dbReference type="HAMAP-Rule" id="MF_00984"/>
    </source>
</evidence>
<reference evidence="5" key="1">
    <citation type="submission" date="2020-01" db="EMBL/GenBank/DDBJ databases">
        <title>Phosphoaccumulans saitamaens gen. nov., sp. nov., a polyphosphate accumulating bacterium isolated from surface river water.</title>
        <authorList>
            <person name="Watanabe K."/>
            <person name="Suda W."/>
        </authorList>
    </citation>
    <scope>NUCLEOTIDE SEQUENCE [LARGE SCALE GENOMIC DNA]</scope>
    <source>
        <strain evidence="5">ICHIAU1</strain>
    </source>
</reference>
<gene>
    <name evidence="4" type="primary">ssb_1</name>
    <name evidence="4" type="ORF">ICHIAU1_10110</name>
</gene>
<evidence type="ECO:0000256" key="3">
    <source>
        <dbReference type="PIRNR" id="PIRNR002070"/>
    </source>
</evidence>
<sequence>MSTVNTLTLIGYLGATPEVRYMTDGGATTTVSVATSDYWKDKEGQPQSRTEWHQVVFFRRLAEILAEYARKGTLVYVTGPIRKRQYTGKDQQEHTVVELHARTLKVLSRKDLGEGIDDVPVIEGSIDDEGDMPTIN</sequence>
<evidence type="ECO:0000256" key="1">
    <source>
        <dbReference type="ARBA" id="ARBA00023125"/>
    </source>
</evidence>
<dbReference type="GO" id="GO:0003697">
    <property type="term" value="F:single-stranded DNA binding"/>
    <property type="evidence" value="ECO:0007669"/>
    <property type="project" value="UniProtKB-UniRule"/>
</dbReference>
<organism evidence="4 5">
    <name type="scientific">Fluviibacter phosphoraccumulans</name>
    <dbReference type="NCBI Taxonomy" id="1751046"/>
    <lineage>
        <taxon>Bacteria</taxon>
        <taxon>Pseudomonadati</taxon>
        <taxon>Pseudomonadota</taxon>
        <taxon>Betaproteobacteria</taxon>
        <taxon>Rhodocyclales</taxon>
        <taxon>Fluviibacteraceae</taxon>
        <taxon>Fluviibacter</taxon>
    </lineage>
</organism>
<keyword evidence="5" id="KW-1185">Reference proteome</keyword>
<comment type="caution">
    <text evidence="2">Lacks conserved residue(s) required for the propagation of feature annotation.</text>
</comment>
<dbReference type="PANTHER" id="PTHR10302">
    <property type="entry name" value="SINGLE-STRANDED DNA-BINDING PROTEIN"/>
    <property type="match status" value="1"/>
</dbReference>
<dbReference type="Pfam" id="PF00436">
    <property type="entry name" value="SSB"/>
    <property type="match status" value="1"/>
</dbReference>
<dbReference type="InterPro" id="IPR011344">
    <property type="entry name" value="ssDNA-bd"/>
</dbReference>
<dbReference type="InterPro" id="IPR012340">
    <property type="entry name" value="NA-bd_OB-fold"/>
</dbReference>
<dbReference type="OrthoDB" id="9809878at2"/>
<dbReference type="PANTHER" id="PTHR10302:SF27">
    <property type="entry name" value="SINGLE-STRANDED DNA-BINDING PROTEIN"/>
    <property type="match status" value="1"/>
</dbReference>
<dbReference type="InterPro" id="IPR000424">
    <property type="entry name" value="Primosome_PriB/ssb"/>
</dbReference>
<dbReference type="GO" id="GO:0009295">
    <property type="term" value="C:nucleoid"/>
    <property type="evidence" value="ECO:0007669"/>
    <property type="project" value="TreeGrafter"/>
</dbReference>
<proteinExistence type="inferred from homology"/>